<reference evidence="7 8" key="1">
    <citation type="journal article" date="2021" name="Sci. Rep.">
        <title>The genome of the diatom Chaetoceros tenuissimus carries an ancient integrated fragment of an extant virus.</title>
        <authorList>
            <person name="Hongo Y."/>
            <person name="Kimura K."/>
            <person name="Takaki Y."/>
            <person name="Yoshida Y."/>
            <person name="Baba S."/>
            <person name="Kobayashi G."/>
            <person name="Nagasaki K."/>
            <person name="Hano T."/>
            <person name="Tomaru Y."/>
        </authorList>
    </citation>
    <scope>NUCLEOTIDE SEQUENCE [LARGE SCALE GENOMIC DNA]</scope>
    <source>
        <strain evidence="7 8">NIES-3715</strain>
    </source>
</reference>
<accession>A0AAD3CZQ9</accession>
<evidence type="ECO:0000256" key="3">
    <source>
        <dbReference type="ARBA" id="ARBA00022989"/>
    </source>
</evidence>
<evidence type="ECO:0000256" key="1">
    <source>
        <dbReference type="ARBA" id="ARBA00004141"/>
    </source>
</evidence>
<dbReference type="InterPro" id="IPR006603">
    <property type="entry name" value="PQ-loop_rpt"/>
</dbReference>
<evidence type="ECO:0000256" key="2">
    <source>
        <dbReference type="ARBA" id="ARBA00022692"/>
    </source>
</evidence>
<feature type="region of interest" description="Disordered" evidence="5">
    <location>
        <begin position="208"/>
        <end position="228"/>
    </location>
</feature>
<dbReference type="EMBL" id="BLLK01000047">
    <property type="protein sequence ID" value="GFH55151.1"/>
    <property type="molecule type" value="Genomic_DNA"/>
</dbReference>
<evidence type="ECO:0000256" key="5">
    <source>
        <dbReference type="SAM" id="MobiDB-lite"/>
    </source>
</evidence>
<evidence type="ECO:0000313" key="7">
    <source>
        <dbReference type="EMBL" id="GFH55151.1"/>
    </source>
</evidence>
<feature type="transmembrane region" description="Helical" evidence="6">
    <location>
        <begin position="43"/>
        <end position="62"/>
    </location>
</feature>
<comment type="subcellular location">
    <subcellularLocation>
        <location evidence="1">Membrane</location>
        <topology evidence="1">Multi-pass membrane protein</topology>
    </subcellularLocation>
</comment>
<dbReference type="Gene3D" id="1.20.1280.290">
    <property type="match status" value="1"/>
</dbReference>
<organism evidence="7 8">
    <name type="scientific">Chaetoceros tenuissimus</name>
    <dbReference type="NCBI Taxonomy" id="426638"/>
    <lineage>
        <taxon>Eukaryota</taxon>
        <taxon>Sar</taxon>
        <taxon>Stramenopiles</taxon>
        <taxon>Ochrophyta</taxon>
        <taxon>Bacillariophyta</taxon>
        <taxon>Coscinodiscophyceae</taxon>
        <taxon>Chaetocerotophycidae</taxon>
        <taxon>Chaetocerotales</taxon>
        <taxon>Chaetocerotaceae</taxon>
        <taxon>Chaetoceros</taxon>
    </lineage>
</organism>
<feature type="transmembrane region" description="Helical" evidence="6">
    <location>
        <begin position="12"/>
        <end position="31"/>
    </location>
</feature>
<evidence type="ECO:0000313" key="8">
    <source>
        <dbReference type="Proteomes" id="UP001054902"/>
    </source>
</evidence>
<dbReference type="Pfam" id="PF04193">
    <property type="entry name" value="PQ-loop"/>
    <property type="match status" value="1"/>
</dbReference>
<dbReference type="Proteomes" id="UP001054902">
    <property type="component" value="Unassembled WGS sequence"/>
</dbReference>
<keyword evidence="3 6" id="KW-1133">Transmembrane helix</keyword>
<gene>
    <name evidence="7" type="ORF">CTEN210_11627</name>
</gene>
<dbReference type="GO" id="GO:0016020">
    <property type="term" value="C:membrane"/>
    <property type="evidence" value="ECO:0007669"/>
    <property type="project" value="UniProtKB-SubCell"/>
</dbReference>
<comment type="caution">
    <text evidence="7">The sequence shown here is derived from an EMBL/GenBank/DDBJ whole genome shotgun (WGS) entry which is preliminary data.</text>
</comment>
<sequence length="228" mass="25936">MTLTKQDDILNLVGVIGGSAISLSLLPQVFLTYKTKCTTDISYLYQAIYIFGTALVNTYAIYFGYWAVYVPCLLEMFFIITLTVMKVIYDQRNKKLLSQQSHRRSSLLQSFKSDAMKGANVRTCHLNLDSVHRKTYDLRASLGSNSVFPISTVEGTSHSLDPLSYLKKSLRHFHKVEIDAKDAETMESISKLASNEIEVFLKNIAAEKDKRNDDDDKEECVEEKQYNC</sequence>
<keyword evidence="4 6" id="KW-0472">Membrane</keyword>
<evidence type="ECO:0000256" key="4">
    <source>
        <dbReference type="ARBA" id="ARBA00023136"/>
    </source>
</evidence>
<protein>
    <submittedName>
        <fullName evidence="7">Uncharacterized protein</fullName>
    </submittedName>
</protein>
<name>A0AAD3CZQ9_9STRA</name>
<feature type="transmembrane region" description="Helical" evidence="6">
    <location>
        <begin position="68"/>
        <end position="89"/>
    </location>
</feature>
<evidence type="ECO:0000256" key="6">
    <source>
        <dbReference type="SAM" id="Phobius"/>
    </source>
</evidence>
<keyword evidence="2 6" id="KW-0812">Transmembrane</keyword>
<dbReference type="AlphaFoldDB" id="A0AAD3CZQ9"/>
<proteinExistence type="predicted"/>
<keyword evidence="8" id="KW-1185">Reference proteome</keyword>